<gene>
    <name evidence="2" type="ORF">ACFQGD_17190</name>
</gene>
<name>A0ABW2C2N2_9PSEU</name>
<dbReference type="PROSITE" id="PS51257">
    <property type="entry name" value="PROKAR_LIPOPROTEIN"/>
    <property type="match status" value="1"/>
</dbReference>
<dbReference type="Proteomes" id="UP001596337">
    <property type="component" value="Unassembled WGS sequence"/>
</dbReference>
<keyword evidence="1" id="KW-0812">Transmembrane</keyword>
<proteinExistence type="predicted"/>
<organism evidence="2 3">
    <name type="scientific">Haloechinothrix salitolerans</name>
    <dbReference type="NCBI Taxonomy" id="926830"/>
    <lineage>
        <taxon>Bacteria</taxon>
        <taxon>Bacillati</taxon>
        <taxon>Actinomycetota</taxon>
        <taxon>Actinomycetes</taxon>
        <taxon>Pseudonocardiales</taxon>
        <taxon>Pseudonocardiaceae</taxon>
        <taxon>Haloechinothrix</taxon>
    </lineage>
</organism>
<protein>
    <submittedName>
        <fullName evidence="2">Uncharacterized protein</fullName>
    </submittedName>
</protein>
<evidence type="ECO:0000313" key="2">
    <source>
        <dbReference type="EMBL" id="MFC6868880.1"/>
    </source>
</evidence>
<comment type="caution">
    <text evidence="2">The sequence shown here is derived from an EMBL/GenBank/DDBJ whole genome shotgun (WGS) entry which is preliminary data.</text>
</comment>
<keyword evidence="3" id="KW-1185">Reference proteome</keyword>
<keyword evidence="1" id="KW-0472">Membrane</keyword>
<accession>A0ABW2C2N2</accession>
<dbReference type="RefSeq" id="WP_345396959.1">
    <property type="nucleotide sequence ID" value="NZ_BAABLA010000026.1"/>
</dbReference>
<evidence type="ECO:0000256" key="1">
    <source>
        <dbReference type="SAM" id="Phobius"/>
    </source>
</evidence>
<feature type="transmembrane region" description="Helical" evidence="1">
    <location>
        <begin position="12"/>
        <end position="35"/>
    </location>
</feature>
<feature type="transmembrane region" description="Helical" evidence="1">
    <location>
        <begin position="41"/>
        <end position="61"/>
    </location>
</feature>
<sequence length="76" mass="8233">MRKRTTPEDRVAPGLFIAAFACLLYLGGLFVMALLRGPNPVYVYVSGGAVVVFALGLAQALRVRARNLRARGRQGE</sequence>
<reference evidence="3" key="1">
    <citation type="journal article" date="2019" name="Int. J. Syst. Evol. Microbiol.">
        <title>The Global Catalogue of Microorganisms (GCM) 10K type strain sequencing project: providing services to taxonomists for standard genome sequencing and annotation.</title>
        <authorList>
            <consortium name="The Broad Institute Genomics Platform"/>
            <consortium name="The Broad Institute Genome Sequencing Center for Infectious Disease"/>
            <person name="Wu L."/>
            <person name="Ma J."/>
        </authorList>
    </citation>
    <scope>NUCLEOTIDE SEQUENCE [LARGE SCALE GENOMIC DNA]</scope>
    <source>
        <strain evidence="3">KCTC 32255</strain>
    </source>
</reference>
<dbReference type="EMBL" id="JBHSXX010000001">
    <property type="protein sequence ID" value="MFC6868880.1"/>
    <property type="molecule type" value="Genomic_DNA"/>
</dbReference>
<keyword evidence="1" id="KW-1133">Transmembrane helix</keyword>
<evidence type="ECO:0000313" key="3">
    <source>
        <dbReference type="Proteomes" id="UP001596337"/>
    </source>
</evidence>